<evidence type="ECO:0000256" key="1">
    <source>
        <dbReference type="SAM" id="Phobius"/>
    </source>
</evidence>
<gene>
    <name evidence="2" type="ORF">A3J93_00410</name>
</gene>
<comment type="caution">
    <text evidence="2">The sequence shown here is derived from an EMBL/GenBank/DDBJ whole genome shotgun (WGS) entry which is preliminary data.</text>
</comment>
<keyword evidence="1" id="KW-0472">Membrane</keyword>
<organism evidence="2 3">
    <name type="scientific">Candidatus Magasanikbacteria bacterium RIFOXYC2_FULL_42_28</name>
    <dbReference type="NCBI Taxonomy" id="1798704"/>
    <lineage>
        <taxon>Bacteria</taxon>
        <taxon>Candidatus Magasanikiibacteriota</taxon>
    </lineage>
</organism>
<evidence type="ECO:0000313" key="3">
    <source>
        <dbReference type="Proteomes" id="UP000177907"/>
    </source>
</evidence>
<accession>A0A1F6NWK4</accession>
<keyword evidence="1" id="KW-1133">Transmembrane helix</keyword>
<dbReference type="Proteomes" id="UP000177907">
    <property type="component" value="Unassembled WGS sequence"/>
</dbReference>
<protein>
    <submittedName>
        <fullName evidence="2">Uncharacterized protein</fullName>
    </submittedName>
</protein>
<sequence>MNQEIKDVANYLKPHGFFIDVLYFIIGNVIIFSLLFLNLLPSNLVYLLFKDSPFQPFLVTIFYISISYSIGRLASAFGSQISRFVISLDALVRLGPGTLVRLRNYYVKNKEFAIITTRQSEITICDEFEYISNNIILQTHRDRLNYHYIFLDGLLFIIGFYSIFYPLYLLPIFLLILLDSISTNRSLNLLSIRTEHKILNTKKNNLINI</sequence>
<dbReference type="STRING" id="1798704.A3J93_00410"/>
<feature type="transmembrane region" description="Helical" evidence="1">
    <location>
        <begin position="21"/>
        <end position="41"/>
    </location>
</feature>
<keyword evidence="1" id="KW-0812">Transmembrane</keyword>
<dbReference type="AlphaFoldDB" id="A0A1F6NWK4"/>
<feature type="transmembrane region" description="Helical" evidence="1">
    <location>
        <begin position="53"/>
        <end position="74"/>
    </location>
</feature>
<feature type="transmembrane region" description="Helical" evidence="1">
    <location>
        <begin position="149"/>
        <end position="178"/>
    </location>
</feature>
<reference evidence="2 3" key="1">
    <citation type="journal article" date="2016" name="Nat. Commun.">
        <title>Thousands of microbial genomes shed light on interconnected biogeochemical processes in an aquifer system.</title>
        <authorList>
            <person name="Anantharaman K."/>
            <person name="Brown C.T."/>
            <person name="Hug L.A."/>
            <person name="Sharon I."/>
            <person name="Castelle C.J."/>
            <person name="Probst A.J."/>
            <person name="Thomas B.C."/>
            <person name="Singh A."/>
            <person name="Wilkins M.J."/>
            <person name="Karaoz U."/>
            <person name="Brodie E.L."/>
            <person name="Williams K.H."/>
            <person name="Hubbard S.S."/>
            <person name="Banfield J.F."/>
        </authorList>
    </citation>
    <scope>NUCLEOTIDE SEQUENCE [LARGE SCALE GENOMIC DNA]</scope>
</reference>
<name>A0A1F6NWK4_9BACT</name>
<proteinExistence type="predicted"/>
<dbReference type="EMBL" id="MFQZ01000005">
    <property type="protein sequence ID" value="OGH88190.1"/>
    <property type="molecule type" value="Genomic_DNA"/>
</dbReference>
<evidence type="ECO:0000313" key="2">
    <source>
        <dbReference type="EMBL" id="OGH88190.1"/>
    </source>
</evidence>